<protein>
    <submittedName>
        <fullName evidence="5">DUF4897 domain-containing protein</fullName>
    </submittedName>
</protein>
<feature type="domain" description="DUF7343" evidence="3">
    <location>
        <begin position="279"/>
        <end position="339"/>
    </location>
</feature>
<feature type="domain" description="DUF7345" evidence="4">
    <location>
        <begin position="34"/>
        <end position="163"/>
    </location>
</feature>
<evidence type="ECO:0000313" key="5">
    <source>
        <dbReference type="EMBL" id="RNJ26672.1"/>
    </source>
</evidence>
<dbReference type="SUPFAM" id="SSF46785">
    <property type="entry name" value="Winged helix' DNA-binding domain"/>
    <property type="match status" value="1"/>
</dbReference>
<keyword evidence="2" id="KW-0812">Transmembrane</keyword>
<dbReference type="Pfam" id="PF24034">
    <property type="entry name" value="DUF7343"/>
    <property type="match status" value="1"/>
</dbReference>
<dbReference type="AlphaFoldDB" id="A0AAJ4R9L6"/>
<evidence type="ECO:0000259" key="3">
    <source>
        <dbReference type="Pfam" id="PF24034"/>
    </source>
</evidence>
<feature type="transmembrane region" description="Helical" evidence="2">
    <location>
        <begin position="216"/>
        <end position="238"/>
    </location>
</feature>
<organism evidence="5 6">
    <name type="scientific">Halosegnis longus</name>
    <dbReference type="NCBI Taxonomy" id="2216012"/>
    <lineage>
        <taxon>Archaea</taxon>
        <taxon>Methanobacteriati</taxon>
        <taxon>Methanobacteriota</taxon>
        <taxon>Stenosarchaea group</taxon>
        <taxon>Halobacteria</taxon>
        <taxon>Halobacteriales</taxon>
        <taxon>Natronomonadaceae</taxon>
        <taxon>Halosegnis</taxon>
    </lineage>
</organism>
<keyword evidence="2" id="KW-1133">Transmembrane helix</keyword>
<dbReference type="Proteomes" id="UP000270581">
    <property type="component" value="Unassembled WGS sequence"/>
</dbReference>
<accession>A0AAJ4R9L6</accession>
<name>A0AAJ4R9L6_9EURY</name>
<comment type="caution">
    <text evidence="5">The sequence shown here is derived from an EMBL/GenBank/DDBJ whole genome shotgun (WGS) entry which is preliminary data.</text>
</comment>
<evidence type="ECO:0000259" key="4">
    <source>
        <dbReference type="Pfam" id="PF24036"/>
    </source>
</evidence>
<dbReference type="Pfam" id="PF24036">
    <property type="entry name" value="DUF7345"/>
    <property type="match status" value="1"/>
</dbReference>
<evidence type="ECO:0000256" key="1">
    <source>
        <dbReference type="SAM" id="MobiDB-lite"/>
    </source>
</evidence>
<reference evidence="5 6" key="1">
    <citation type="submission" date="2018-11" db="EMBL/GenBank/DDBJ databases">
        <title>Genome sequences of Natronomonas sp. CBA1133.</title>
        <authorList>
            <person name="Roh S.W."/>
            <person name="Cha I.-T."/>
        </authorList>
    </citation>
    <scope>NUCLEOTIDE SEQUENCE [LARGE SCALE GENOMIC DNA]</scope>
    <source>
        <strain evidence="5 6">CBA1133</strain>
    </source>
</reference>
<sequence>MRRLVVVATLLLVASTIVVGGVQQTPDADNTVTRIAVQADGDAEWTVTVRTRLETDEERRAYEEFQSRFRENTSEYVSPFRTRIEGVVASGANATGREMRAQNVTAATDIRQLPRRWGVVTYSFTWTQFAATDGESLAAGDVFAGGFFIGENDTLVVTTPPEYTLASVEPTPDSRDDGTVRWRGQRDFADSRPALRFDPVPGGTTAPADTGDGLPLTALAGLFAFAVAALGVGAYLYYGRDETAGGEPSGAEQQNSEPALNGGPDQASGAAAAASDPTLTDGERVEQLLADNDGRLKQGDIAEAFGWSASKTSRVVSQLSDEDRVEKLRIGRENVVSLPEE</sequence>
<evidence type="ECO:0000256" key="2">
    <source>
        <dbReference type="SAM" id="Phobius"/>
    </source>
</evidence>
<dbReference type="EMBL" id="RJJC01000001">
    <property type="protein sequence ID" value="RNJ26672.1"/>
    <property type="molecule type" value="Genomic_DNA"/>
</dbReference>
<keyword evidence="2" id="KW-0472">Membrane</keyword>
<feature type="region of interest" description="Disordered" evidence="1">
    <location>
        <begin position="244"/>
        <end position="280"/>
    </location>
</feature>
<evidence type="ECO:0000313" key="6">
    <source>
        <dbReference type="Proteomes" id="UP000270581"/>
    </source>
</evidence>
<dbReference type="RefSeq" id="WP_123124197.1">
    <property type="nucleotide sequence ID" value="NZ_QKNW01000001.1"/>
</dbReference>
<dbReference type="InterPro" id="IPR036390">
    <property type="entry name" value="WH_DNA-bd_sf"/>
</dbReference>
<dbReference type="InterPro" id="IPR055767">
    <property type="entry name" value="DUF7343"/>
</dbReference>
<dbReference type="InterPro" id="IPR055769">
    <property type="entry name" value="DUF7345"/>
</dbReference>
<keyword evidence="6" id="KW-1185">Reference proteome</keyword>
<proteinExistence type="predicted"/>
<gene>
    <name evidence="5" type="ORF">Nmn1133_08305</name>
</gene>